<dbReference type="Proteomes" id="UP000298196">
    <property type="component" value="Unassembled WGS sequence"/>
</dbReference>
<evidence type="ECO:0000313" key="2">
    <source>
        <dbReference type="Proteomes" id="UP000298196"/>
    </source>
</evidence>
<organism evidence="1 2">
    <name type="scientific">Salmonella enterica subsp. enterica serovar Poona</name>
    <dbReference type="NCBI Taxonomy" id="436295"/>
    <lineage>
        <taxon>Bacteria</taxon>
        <taxon>Pseudomonadati</taxon>
        <taxon>Pseudomonadota</taxon>
        <taxon>Gammaproteobacteria</taxon>
        <taxon>Enterobacterales</taxon>
        <taxon>Enterobacteriaceae</taxon>
        <taxon>Salmonella</taxon>
    </lineage>
</organism>
<name>A0A4Z0KN76_SALET</name>
<protein>
    <submittedName>
        <fullName evidence="1">Anaerobic sulfatase maturase</fullName>
    </submittedName>
</protein>
<sequence>QPGPPAHSTRAGYNRLGRGKYSFITELQAPLRAWPRNLNGLKAWRADVMGRFSG</sequence>
<evidence type="ECO:0000313" key="1">
    <source>
        <dbReference type="EMBL" id="TGD40413.1"/>
    </source>
</evidence>
<reference evidence="1 2" key="1">
    <citation type="submission" date="2018-03" db="EMBL/GenBank/DDBJ databases">
        <title>Non-Typhoidal Salmonella genome sequencing and assembly.</title>
        <authorList>
            <person name="Matchawe C."/>
        </authorList>
    </citation>
    <scope>NUCLEOTIDE SEQUENCE [LARGE SCALE GENOMIC DNA]</scope>
    <source>
        <strain evidence="1 2">22sa</strain>
    </source>
</reference>
<gene>
    <name evidence="1" type="ORF">C9F07_30860</name>
</gene>
<comment type="caution">
    <text evidence="1">The sequence shown here is derived from an EMBL/GenBank/DDBJ whole genome shotgun (WGS) entry which is preliminary data.</text>
</comment>
<accession>A0A4Z0KN76</accession>
<keyword evidence="2" id="KW-1185">Reference proteome</keyword>
<dbReference type="AlphaFoldDB" id="A0A4Z0KN76"/>
<dbReference type="EMBL" id="PYKI01003081">
    <property type="protein sequence ID" value="TGD40413.1"/>
    <property type="molecule type" value="Genomic_DNA"/>
</dbReference>
<proteinExistence type="predicted"/>
<feature type="non-terminal residue" evidence="1">
    <location>
        <position position="1"/>
    </location>
</feature>